<sequence length="178" mass="20672">MVRKFYPLVVAIFCVFLLSMIFVSPARSGDAETILKLKNEIIEKQNKGKLGVQEFVLCKKVLNYSSYYALPENKIQRGSSLLLYYEPINWFTSVQQGRYEFYLTQDVKLESASGEVLFDREKLLSMQYNTGKPILDIYMTNDFNLGSLPAGKYRYLIVLHDMISGQEFRKDIDFEIVE</sequence>
<proteinExistence type="predicted"/>
<gene>
    <name evidence="1" type="ordered locus">Desal_2182</name>
</gene>
<dbReference type="EMBL" id="CP001649">
    <property type="protein sequence ID" value="ACS80240.1"/>
    <property type="molecule type" value="Genomic_DNA"/>
</dbReference>
<evidence type="ECO:0000313" key="1">
    <source>
        <dbReference type="EMBL" id="ACS80240.1"/>
    </source>
</evidence>
<dbReference type="OrthoDB" id="8444059at2"/>
<dbReference type="HOGENOM" id="CLU_1508260_0_0_7"/>
<evidence type="ECO:0000313" key="2">
    <source>
        <dbReference type="Proteomes" id="UP000002601"/>
    </source>
</evidence>
<keyword evidence="2" id="KW-1185">Reference proteome</keyword>
<dbReference type="STRING" id="526222.Desal_2182"/>
<dbReference type="RefSeq" id="WP_015852056.1">
    <property type="nucleotide sequence ID" value="NC_012881.1"/>
</dbReference>
<dbReference type="AlphaFoldDB" id="C6BW37"/>
<dbReference type="KEGG" id="dsa:Desal_2182"/>
<name>C6BW37_MARSD</name>
<dbReference type="eggNOG" id="ENOG502ZWUP">
    <property type="taxonomic scope" value="Bacteria"/>
</dbReference>
<organism evidence="1 2">
    <name type="scientific">Maridesulfovibrio salexigens (strain ATCC 14822 / DSM 2638 / NCIMB 8403 / VKM B-1763)</name>
    <name type="common">Desulfovibrio salexigens</name>
    <dbReference type="NCBI Taxonomy" id="526222"/>
    <lineage>
        <taxon>Bacteria</taxon>
        <taxon>Pseudomonadati</taxon>
        <taxon>Thermodesulfobacteriota</taxon>
        <taxon>Desulfovibrionia</taxon>
        <taxon>Desulfovibrionales</taxon>
        <taxon>Desulfovibrionaceae</taxon>
        <taxon>Maridesulfovibrio</taxon>
    </lineage>
</organism>
<accession>C6BW37</accession>
<dbReference type="Proteomes" id="UP000002601">
    <property type="component" value="Chromosome"/>
</dbReference>
<protein>
    <submittedName>
        <fullName evidence="1">Uncharacterized protein</fullName>
    </submittedName>
</protein>
<reference evidence="1 2" key="1">
    <citation type="submission" date="2009-06" db="EMBL/GenBank/DDBJ databases">
        <title>Complete sequence of Desulfovibrio salexigens DSM 2638.</title>
        <authorList>
            <consortium name="US DOE Joint Genome Institute"/>
            <person name="Lucas S."/>
            <person name="Copeland A."/>
            <person name="Lapidus A."/>
            <person name="Glavina del Rio T."/>
            <person name="Tice H."/>
            <person name="Bruce D."/>
            <person name="Goodwin L."/>
            <person name="Pitluck S."/>
            <person name="Munk A.C."/>
            <person name="Brettin T."/>
            <person name="Detter J.C."/>
            <person name="Han C."/>
            <person name="Tapia R."/>
            <person name="Larimer F."/>
            <person name="Land M."/>
            <person name="Hauser L."/>
            <person name="Kyrpides N."/>
            <person name="Anderson I."/>
            <person name="Wall J.D."/>
            <person name="Arkin A.P."/>
            <person name="Dehal P."/>
            <person name="Chivian D."/>
            <person name="Giles B."/>
            <person name="Hazen T.C."/>
        </authorList>
    </citation>
    <scope>NUCLEOTIDE SEQUENCE [LARGE SCALE GENOMIC DNA]</scope>
    <source>
        <strain evidence="2">ATCC 14822 / DSM 2638 / NCIMB 8403 / VKM B-1763</strain>
    </source>
</reference>